<reference evidence="1" key="1">
    <citation type="submission" date="2021-05" db="EMBL/GenBank/DDBJ databases">
        <authorList>
            <person name="Pietrasiak N."/>
            <person name="Ward R."/>
            <person name="Stajich J.E."/>
            <person name="Kurbessoian T."/>
        </authorList>
    </citation>
    <scope>NUCLEOTIDE SEQUENCE</scope>
    <source>
        <strain evidence="1">GSE-NOS-MK-12-04C</strain>
    </source>
</reference>
<gene>
    <name evidence="1" type="ORF">KME60_14025</name>
</gene>
<comment type="caution">
    <text evidence="1">The sequence shown here is derived from an EMBL/GenBank/DDBJ whole genome shotgun (WGS) entry which is preliminary data.</text>
</comment>
<protein>
    <submittedName>
        <fullName evidence="1">Uncharacterized protein</fullName>
    </submittedName>
</protein>
<accession>A0A951UV38</accession>
<name>A0A951UV38_9CYAN</name>
<dbReference type="AlphaFoldDB" id="A0A951UV38"/>
<dbReference type="EMBL" id="JAHHGZ010000013">
    <property type="protein sequence ID" value="MBW4668505.1"/>
    <property type="molecule type" value="Genomic_DNA"/>
</dbReference>
<dbReference type="InterPro" id="IPR043129">
    <property type="entry name" value="ATPase_NBD"/>
</dbReference>
<proteinExistence type="predicted"/>
<reference evidence="1" key="2">
    <citation type="journal article" date="2022" name="Microbiol. Resour. Announc.">
        <title>Metagenome Sequencing to Explore Phylogenomics of Terrestrial Cyanobacteria.</title>
        <authorList>
            <person name="Ward R.D."/>
            <person name="Stajich J.E."/>
            <person name="Johansen J.R."/>
            <person name="Huntemann M."/>
            <person name="Clum A."/>
            <person name="Foster B."/>
            <person name="Foster B."/>
            <person name="Roux S."/>
            <person name="Palaniappan K."/>
            <person name="Varghese N."/>
            <person name="Mukherjee S."/>
            <person name="Reddy T.B.K."/>
            <person name="Daum C."/>
            <person name="Copeland A."/>
            <person name="Chen I.A."/>
            <person name="Ivanova N.N."/>
            <person name="Kyrpides N.C."/>
            <person name="Shapiro N."/>
            <person name="Eloe-Fadrosh E.A."/>
            <person name="Pietrasiak N."/>
        </authorList>
    </citation>
    <scope>NUCLEOTIDE SEQUENCE</scope>
    <source>
        <strain evidence="1">GSE-NOS-MK-12-04C</strain>
    </source>
</reference>
<dbReference type="Proteomes" id="UP000729701">
    <property type="component" value="Unassembled WGS sequence"/>
</dbReference>
<evidence type="ECO:0000313" key="2">
    <source>
        <dbReference type="Proteomes" id="UP000729701"/>
    </source>
</evidence>
<dbReference type="SUPFAM" id="SSF53067">
    <property type="entry name" value="Actin-like ATPase domain"/>
    <property type="match status" value="1"/>
</dbReference>
<organism evidence="1 2">
    <name type="scientific">Cyanomargarita calcarea GSE-NOS-MK-12-04C</name>
    <dbReference type="NCBI Taxonomy" id="2839659"/>
    <lineage>
        <taxon>Bacteria</taxon>
        <taxon>Bacillati</taxon>
        <taxon>Cyanobacteriota</taxon>
        <taxon>Cyanophyceae</taxon>
        <taxon>Nostocales</taxon>
        <taxon>Cyanomargaritaceae</taxon>
        <taxon>Cyanomargarita</taxon>
    </lineage>
</organism>
<evidence type="ECO:0000313" key="1">
    <source>
        <dbReference type="EMBL" id="MBW4668505.1"/>
    </source>
</evidence>
<sequence length="928" mass="106395">MTSPSTLVSPSEEGQWKGLPWWSDGRLRSPIKYLNSSEKSLLWRWLENIRMELNKYGGRKAAINRIGGLIDDFRAELNADNEPPLSLTEDPQFFGVPLNRGVLTALNFPVKAPEKPSSVRLIPSLEKGKVIDLLIIDTEIADRWHESPQHIWVHGGKTLASLKVDDLRSKKIVWQDVRYCESKDLFLAEFCFINQEDALPGAFLPKEILPLTFEGERITPLLPLNPILLDYFTPEDLIEKIKLQPFNDNNGPQVRVILDLPLAGLKDGNPPTNFRLQKDYFIKEENALAEVPVLEVWPNFRSEGWKSYHAFYYDGEHGKDTFQVFLPEAKQPYDFEDGRGSYQMSILEKFPSFIQCQTKDRRTTVGLILLQPPKETKPTTTWKIGVDFGTSFTNVYVNRTGAAEPLKLENLHLKITEFNPETRLPLLYEYFIPENFIPVEKPLPLSSVLTIRGNSGVSHEKLRPVFDGRIYVPDRNRFKPQEDWIKTNLKWEDPQNLSFNQLFLKHLALHITAIAAKNRVKQIQWSLSFPSAFSRSDKNKYAKTWQDLTKELQSKTGIIHLCPEVDNLDYFRSESLAVAQYFADQEGHDLVNTTCIDVGGGTSDISIWEEENLVHQCSVLFAGRDLFSQFLEINPKFMQRTFGIDATELKGLKGTAFNPKLDVWLRLEGDNWLNSQRAFVSEKPDFQELIQLTAIGTAGLYYYVGILLKTLHVEEKYRRSEITPVYIGGNGGRFLHWLAEGGEFNRHSEVNELLSRMLSKGSGFEDTEVKTRLSQNLKDEVACGLVLSETKLQGLKKKVKDPLIAGEDCEINGRLINWDARLELQEDEDNVEQFTIPELAILPQFLYDFHVALRDLEIEGIKPLEGYKRSPNPQDNKKLWDDTKRELTNILLKIKGKSDNIRLEPPYILALKALMRVLGKDWADKWSK</sequence>